<protein>
    <recommendedName>
        <fullName evidence="2">Endonuclease/exonuclease/phosphatase domain-containing protein</fullName>
    </recommendedName>
</protein>
<name>A0A1B6HIG8_9HEMI</name>
<sequence length="160" mass="17785">SKSSTQLKNVNIPKITELISEKEFECCAVDGKLGNLSIIIVGLYRTPGIMYDNVFLNKLDIALGMLLTKYENIILAGDINIDVLKENSAHNRLKNTLIQHNIQYLVNFPTRVTIGSESGIDNIITNIDKSQLSVSGLVTELSDHDAQLLEIAYPNKKENQ</sequence>
<proteinExistence type="predicted"/>
<dbReference type="PANTHER" id="PTHR33776">
    <property type="entry name" value="ENDO/EXONUCLEASE/PHOSPHATASE DOMAIN-CONTAINING PROTEIN"/>
    <property type="match status" value="1"/>
</dbReference>
<feature type="non-terminal residue" evidence="1">
    <location>
        <position position="1"/>
    </location>
</feature>
<dbReference type="EMBL" id="GECU01033267">
    <property type="protein sequence ID" value="JAS74439.1"/>
    <property type="molecule type" value="Transcribed_RNA"/>
</dbReference>
<evidence type="ECO:0000313" key="1">
    <source>
        <dbReference type="EMBL" id="JAS74439.1"/>
    </source>
</evidence>
<dbReference type="InterPro" id="IPR036691">
    <property type="entry name" value="Endo/exonu/phosph_ase_sf"/>
</dbReference>
<dbReference type="Gene3D" id="3.60.10.10">
    <property type="entry name" value="Endonuclease/exonuclease/phosphatase"/>
    <property type="match status" value="1"/>
</dbReference>
<dbReference type="PANTHER" id="PTHR33776:SF4">
    <property type="entry name" value="ENDONUCLEASE_EXONUCLEASE_PHOSPHATASE DOMAIN-CONTAINING PROTEIN"/>
    <property type="match status" value="1"/>
</dbReference>
<dbReference type="SUPFAM" id="SSF56219">
    <property type="entry name" value="DNase I-like"/>
    <property type="match status" value="1"/>
</dbReference>
<evidence type="ECO:0008006" key="2">
    <source>
        <dbReference type="Google" id="ProtNLM"/>
    </source>
</evidence>
<gene>
    <name evidence="1" type="ORF">g.2621</name>
</gene>
<accession>A0A1B6HIG8</accession>
<organism evidence="1">
    <name type="scientific">Homalodisca liturata</name>
    <dbReference type="NCBI Taxonomy" id="320908"/>
    <lineage>
        <taxon>Eukaryota</taxon>
        <taxon>Metazoa</taxon>
        <taxon>Ecdysozoa</taxon>
        <taxon>Arthropoda</taxon>
        <taxon>Hexapoda</taxon>
        <taxon>Insecta</taxon>
        <taxon>Pterygota</taxon>
        <taxon>Neoptera</taxon>
        <taxon>Paraneoptera</taxon>
        <taxon>Hemiptera</taxon>
        <taxon>Auchenorrhyncha</taxon>
        <taxon>Membracoidea</taxon>
        <taxon>Cicadellidae</taxon>
        <taxon>Cicadellinae</taxon>
        <taxon>Proconiini</taxon>
        <taxon>Homalodisca</taxon>
    </lineage>
</organism>
<dbReference type="AlphaFoldDB" id="A0A1B6HIG8"/>
<reference evidence="1" key="1">
    <citation type="submission" date="2015-11" db="EMBL/GenBank/DDBJ databases">
        <title>De novo transcriptome assembly of four potential Pierce s Disease insect vectors from Arizona vineyards.</title>
        <authorList>
            <person name="Tassone E.E."/>
        </authorList>
    </citation>
    <scope>NUCLEOTIDE SEQUENCE</scope>
</reference>
<feature type="non-terminal residue" evidence="1">
    <location>
        <position position="160"/>
    </location>
</feature>